<proteinExistence type="inferred from homology"/>
<dbReference type="GO" id="GO:0051537">
    <property type="term" value="F:2 iron, 2 sulfur cluster binding"/>
    <property type="evidence" value="ECO:0007669"/>
    <property type="project" value="UniProtKB-KW"/>
</dbReference>
<dbReference type="Gene3D" id="2.40.30.10">
    <property type="entry name" value="Translation factors"/>
    <property type="match status" value="1"/>
</dbReference>
<dbReference type="PANTHER" id="PTHR47354">
    <property type="entry name" value="NADH OXIDOREDUCTASE HCR"/>
    <property type="match status" value="1"/>
</dbReference>
<evidence type="ECO:0000256" key="3">
    <source>
        <dbReference type="ARBA" id="ARBA00022714"/>
    </source>
</evidence>
<comment type="cofactor">
    <cofactor evidence="1">
        <name>FAD</name>
        <dbReference type="ChEBI" id="CHEBI:57692"/>
    </cofactor>
</comment>
<dbReference type="InterPro" id="IPR036010">
    <property type="entry name" value="2Fe-2S_ferredoxin-like_sf"/>
</dbReference>
<dbReference type="InterPro" id="IPR017938">
    <property type="entry name" value="Riboflavin_synthase-like_b-brl"/>
</dbReference>
<keyword evidence="13" id="KW-1185">Reference proteome</keyword>
<dbReference type="InterPro" id="IPR001433">
    <property type="entry name" value="OxRdtase_FAD/NAD-bd"/>
</dbReference>
<keyword evidence="2" id="KW-0285">Flavoprotein</keyword>
<feature type="domain" description="2Fe-2S ferredoxin-type" evidence="10">
    <location>
        <begin position="366"/>
        <end position="450"/>
    </location>
</feature>
<dbReference type="InterPro" id="IPR017927">
    <property type="entry name" value="FAD-bd_FR_type"/>
</dbReference>
<dbReference type="PROSITE" id="PS51085">
    <property type="entry name" value="2FE2S_FER_2"/>
    <property type="match status" value="1"/>
</dbReference>
<evidence type="ECO:0000313" key="12">
    <source>
        <dbReference type="EMBL" id="ACP24283.1"/>
    </source>
</evidence>
<keyword evidence="12" id="KW-0223">Dioxygenase</keyword>
<dbReference type="STRING" id="394.NGR_c04870"/>
<dbReference type="Proteomes" id="UP000001054">
    <property type="component" value="Chromosome"/>
</dbReference>
<dbReference type="KEGG" id="rhi:NGR_c04870"/>
<evidence type="ECO:0000256" key="4">
    <source>
        <dbReference type="ARBA" id="ARBA00022723"/>
    </source>
</evidence>
<keyword evidence="8" id="KW-0411">Iron-sulfur</keyword>
<dbReference type="PROSITE" id="PS00197">
    <property type="entry name" value="2FE2S_FER_1"/>
    <property type="match status" value="1"/>
</dbReference>
<dbReference type="GO" id="GO:0051213">
    <property type="term" value="F:dioxygenase activity"/>
    <property type="evidence" value="ECO:0007669"/>
    <property type="project" value="UniProtKB-KW"/>
</dbReference>
<evidence type="ECO:0000256" key="5">
    <source>
        <dbReference type="ARBA" id="ARBA00022827"/>
    </source>
</evidence>
<dbReference type="GO" id="GO:0046872">
    <property type="term" value="F:metal ion binding"/>
    <property type="evidence" value="ECO:0007669"/>
    <property type="project" value="UniProtKB-KW"/>
</dbReference>
<dbReference type="PANTHER" id="PTHR47354:SF6">
    <property type="entry name" value="NADH OXIDOREDUCTASE HCR"/>
    <property type="match status" value="1"/>
</dbReference>
<dbReference type="CDD" id="cd06215">
    <property type="entry name" value="FNR_iron_sulfur_binding_1"/>
    <property type="match status" value="1"/>
</dbReference>
<dbReference type="PROSITE" id="PS51384">
    <property type="entry name" value="FAD_FR"/>
    <property type="match status" value="1"/>
</dbReference>
<keyword evidence="4" id="KW-0479">Metal-binding</keyword>
<comment type="similarity">
    <text evidence="9">In the N-terminal section; belongs to the FAD-binding oxidoreductase type 6 family.</text>
</comment>
<dbReference type="AlphaFoldDB" id="C3MHF5"/>
<dbReference type="PATRIC" id="fig|394.7.peg.3294"/>
<dbReference type="PRINTS" id="PR00410">
    <property type="entry name" value="PHEHYDRXLASE"/>
</dbReference>
<dbReference type="Pfam" id="PF00175">
    <property type="entry name" value="NAD_binding_1"/>
    <property type="match status" value="1"/>
</dbReference>
<evidence type="ECO:0000256" key="1">
    <source>
        <dbReference type="ARBA" id="ARBA00001974"/>
    </source>
</evidence>
<evidence type="ECO:0000259" key="11">
    <source>
        <dbReference type="PROSITE" id="PS51384"/>
    </source>
</evidence>
<dbReference type="Gene3D" id="3.10.20.30">
    <property type="match status" value="1"/>
</dbReference>
<keyword evidence="7" id="KW-0408">Iron</keyword>
<dbReference type="SUPFAM" id="SSF63380">
    <property type="entry name" value="Riboflavin synthase domain-like"/>
    <property type="match status" value="1"/>
</dbReference>
<evidence type="ECO:0000259" key="10">
    <source>
        <dbReference type="PROSITE" id="PS51085"/>
    </source>
</evidence>
<evidence type="ECO:0000256" key="6">
    <source>
        <dbReference type="ARBA" id="ARBA00023002"/>
    </source>
</evidence>
<evidence type="ECO:0000256" key="9">
    <source>
        <dbReference type="ARBA" id="ARBA00061434"/>
    </source>
</evidence>
<dbReference type="InterPro" id="IPR008333">
    <property type="entry name" value="Cbr1-like_FAD-bd_dom"/>
</dbReference>
<keyword evidence="3" id="KW-0001">2Fe-2S</keyword>
<sequence>MACQQGCGRGCRLYARGSDACLDRDQRPGPPDRRGKRIRHPFAGLSAGALFGGTRGGRHAVRRLVFALHAGSPAGQRRSSVAGGMTMEMARSFHHFDELHPWIDRQHLLECTSVVAETADVMTFTFRSDRPAWFRYLPGQFVTLELPTGEEPVMRTYTLSSTPSRPLSVAVTVKAQSNSIGTRWMFDNLKPGMVLKALGPLGDFSFVRHPGEKYLFISAGSGITPMMSMTRWMADCAPATDVTFVSCARQPEDLLFKSELEILARQMPHLNLGFLVEGHEARHGWHGLRGRIDATKLPLLAPDVLERTVFCCGPEPFMRGVRDMLKGAGFDMARYHQESFQPAAAPAAEELAIRAGPATGAGAEAARVTFTMSGKDVSAVPGQTILQTARANGVRIGAACEGGICGTCRVLKIAGDVAMNHNGGILDDEIDEGYILACCSRPLGDVQIEA</sequence>
<dbReference type="SUPFAM" id="SSF52343">
    <property type="entry name" value="Ferredoxin reductase-like, C-terminal NADP-linked domain"/>
    <property type="match status" value="1"/>
</dbReference>
<dbReference type="InterPro" id="IPR039261">
    <property type="entry name" value="FNR_nucleotide-bd"/>
</dbReference>
<evidence type="ECO:0000256" key="2">
    <source>
        <dbReference type="ARBA" id="ARBA00022630"/>
    </source>
</evidence>
<organism evidence="12 13">
    <name type="scientific">Sinorhizobium fredii (strain NBRC 101917 / NGR234)</name>
    <dbReference type="NCBI Taxonomy" id="394"/>
    <lineage>
        <taxon>Bacteria</taxon>
        <taxon>Pseudomonadati</taxon>
        <taxon>Pseudomonadota</taxon>
        <taxon>Alphaproteobacteria</taxon>
        <taxon>Hyphomicrobiales</taxon>
        <taxon>Rhizobiaceae</taxon>
        <taxon>Sinorhizobium/Ensifer group</taxon>
        <taxon>Sinorhizobium</taxon>
    </lineage>
</organism>
<feature type="domain" description="FAD-binding FR-type" evidence="11">
    <location>
        <begin position="104"/>
        <end position="207"/>
    </location>
</feature>
<dbReference type="Gene3D" id="3.40.50.80">
    <property type="entry name" value="Nucleotide-binding domain of ferredoxin-NADP reductase (FNR) module"/>
    <property type="match status" value="1"/>
</dbReference>
<evidence type="ECO:0000256" key="7">
    <source>
        <dbReference type="ARBA" id="ARBA00023004"/>
    </source>
</evidence>
<name>C3MHF5_SINFN</name>
<dbReference type="InterPro" id="IPR006058">
    <property type="entry name" value="2Fe2S_fd_BS"/>
</dbReference>
<dbReference type="HOGENOM" id="CLU_003827_14_3_5"/>
<protein>
    <submittedName>
        <fullName evidence="12">Dioxygenase reductase subunit</fullName>
    </submittedName>
</protein>
<evidence type="ECO:0000313" key="13">
    <source>
        <dbReference type="Proteomes" id="UP000001054"/>
    </source>
</evidence>
<dbReference type="InterPro" id="IPR001041">
    <property type="entry name" value="2Fe-2S_ferredoxin-type"/>
</dbReference>
<dbReference type="eggNOG" id="COG1018">
    <property type="taxonomic scope" value="Bacteria"/>
</dbReference>
<dbReference type="SUPFAM" id="SSF54292">
    <property type="entry name" value="2Fe-2S ferredoxin-like"/>
    <property type="match status" value="1"/>
</dbReference>
<gene>
    <name evidence="12" type="ordered locus">NGR_c04870</name>
</gene>
<dbReference type="Pfam" id="PF00970">
    <property type="entry name" value="FAD_binding_6"/>
    <property type="match status" value="1"/>
</dbReference>
<evidence type="ECO:0000256" key="8">
    <source>
        <dbReference type="ARBA" id="ARBA00023014"/>
    </source>
</evidence>
<dbReference type="EMBL" id="CP001389">
    <property type="protein sequence ID" value="ACP24283.1"/>
    <property type="molecule type" value="Genomic_DNA"/>
</dbReference>
<keyword evidence="6" id="KW-0560">Oxidoreductase</keyword>
<dbReference type="OrthoDB" id="9796486at2"/>
<reference evidence="12 13" key="1">
    <citation type="journal article" date="2009" name="Appl. Environ. Microbiol.">
        <title>Rhizobium sp. strain NGR234 possesses a remarkable number of secretion systems.</title>
        <authorList>
            <person name="Schmeisser C."/>
            <person name="Liesegang H."/>
            <person name="Krysciak D."/>
            <person name="Bakkou N."/>
            <person name="Le Quere A."/>
            <person name="Wollherr A."/>
            <person name="Heinemeyer I."/>
            <person name="Morgenstern B."/>
            <person name="Pommerening-Roeser A."/>
            <person name="Flores M."/>
            <person name="Palacios R."/>
            <person name="Brenner S."/>
            <person name="Gottschalk G."/>
            <person name="Schmitz R.A."/>
            <person name="Broughton W.J."/>
            <person name="Perret X."/>
            <person name="Strittmatter A.W."/>
            <person name="Streit W.R."/>
        </authorList>
    </citation>
    <scope>NUCLEOTIDE SEQUENCE [LARGE SCALE GENOMIC DNA]</scope>
    <source>
        <strain evidence="13">NBRC 101917 / NGR234</strain>
    </source>
</reference>
<accession>C3MHF5</accession>
<keyword evidence="5" id="KW-0274">FAD</keyword>
<dbReference type="Pfam" id="PF00111">
    <property type="entry name" value="Fer2"/>
    <property type="match status" value="1"/>
</dbReference>
<dbReference type="CDD" id="cd00207">
    <property type="entry name" value="fer2"/>
    <property type="match status" value="1"/>
</dbReference>
<dbReference type="InterPro" id="IPR050415">
    <property type="entry name" value="MRET"/>
</dbReference>
<dbReference type="InterPro" id="IPR012675">
    <property type="entry name" value="Beta-grasp_dom_sf"/>
</dbReference>